<name>A0A6J7ECL3_9ZZZZ</name>
<accession>A0A6J7ECL3</accession>
<dbReference type="AlphaFoldDB" id="A0A6J7ECL3"/>
<organism evidence="1">
    <name type="scientific">freshwater metagenome</name>
    <dbReference type="NCBI Taxonomy" id="449393"/>
    <lineage>
        <taxon>unclassified sequences</taxon>
        <taxon>metagenomes</taxon>
        <taxon>ecological metagenomes</taxon>
    </lineage>
</organism>
<evidence type="ECO:0000313" key="1">
    <source>
        <dbReference type="EMBL" id="CAB4880947.1"/>
    </source>
</evidence>
<protein>
    <submittedName>
        <fullName evidence="1">Unannotated protein</fullName>
    </submittedName>
</protein>
<gene>
    <name evidence="1" type="ORF">UFOPK3402_01306</name>
</gene>
<reference evidence="1" key="1">
    <citation type="submission" date="2020-05" db="EMBL/GenBank/DDBJ databases">
        <authorList>
            <person name="Chiriac C."/>
            <person name="Salcher M."/>
            <person name="Ghai R."/>
            <person name="Kavagutti S V."/>
        </authorList>
    </citation>
    <scope>NUCLEOTIDE SEQUENCE</scope>
</reference>
<sequence length="233" mass="25157">MQFRGGVGPTQHGLDVLLDEVGLPLLDEQNRALALAESDDLVVNDRIGDVHNVERDVAVAVRVGQAQQFEGTIHVVEQAALEDDPEVLVLLGHELIEAVVLDVLNRGRPALVDLLLLVQKARRGEHNATEIVLGVLEGLGDREIGPPVVLCGERSVQVAGPQAQFEDDRGVADLGELEAFFDHVNDRGEIRARVQKPHLRLHGEGMGSLLHDARALAVVLADDDERAPEDAPG</sequence>
<dbReference type="EMBL" id="CAFBLS010000165">
    <property type="protein sequence ID" value="CAB4880947.1"/>
    <property type="molecule type" value="Genomic_DNA"/>
</dbReference>
<proteinExistence type="predicted"/>